<evidence type="ECO:0000313" key="5">
    <source>
        <dbReference type="Proteomes" id="UP000236311"/>
    </source>
</evidence>
<keyword evidence="2" id="KW-0175">Coiled coil</keyword>
<keyword evidence="5" id="KW-1185">Reference proteome</keyword>
<dbReference type="Pfam" id="PF03328">
    <property type="entry name" value="HpcH_HpaI"/>
    <property type="match status" value="1"/>
</dbReference>
<dbReference type="Gene3D" id="3.20.20.60">
    <property type="entry name" value="Phosphoenolpyruvate-binding domains"/>
    <property type="match status" value="1"/>
</dbReference>
<dbReference type="InterPro" id="IPR015813">
    <property type="entry name" value="Pyrv/PenolPyrv_kinase-like_dom"/>
</dbReference>
<organism evidence="4 5">
    <name type="scientific">Acetatifactor muris</name>
    <dbReference type="NCBI Taxonomy" id="879566"/>
    <lineage>
        <taxon>Bacteria</taxon>
        <taxon>Bacillati</taxon>
        <taxon>Bacillota</taxon>
        <taxon>Clostridia</taxon>
        <taxon>Lachnospirales</taxon>
        <taxon>Lachnospiraceae</taxon>
        <taxon>Acetatifactor</taxon>
    </lineage>
</organism>
<evidence type="ECO:0000256" key="2">
    <source>
        <dbReference type="SAM" id="Coils"/>
    </source>
</evidence>
<dbReference type="GO" id="GO:0046872">
    <property type="term" value="F:metal ion binding"/>
    <property type="evidence" value="ECO:0007669"/>
    <property type="project" value="UniProtKB-KW"/>
</dbReference>
<dbReference type="AlphaFoldDB" id="A0A2K4ZEL4"/>
<dbReference type="Proteomes" id="UP000236311">
    <property type="component" value="Unassembled WGS sequence"/>
</dbReference>
<dbReference type="SUPFAM" id="SSF51621">
    <property type="entry name" value="Phosphoenolpyruvate/pyruvate domain"/>
    <property type="match status" value="1"/>
</dbReference>
<evidence type="ECO:0000259" key="3">
    <source>
        <dbReference type="Pfam" id="PF03328"/>
    </source>
</evidence>
<dbReference type="EMBL" id="OFSM01000007">
    <property type="protein sequence ID" value="SOY28899.1"/>
    <property type="molecule type" value="Genomic_DNA"/>
</dbReference>
<keyword evidence="4" id="KW-0456">Lyase</keyword>
<gene>
    <name evidence="4" type="ORF">AMURIS_01613</name>
</gene>
<protein>
    <submittedName>
        <fullName evidence="4">HpcH/HpaI aldolase/citrate lyase family protein</fullName>
    </submittedName>
</protein>
<proteinExistence type="predicted"/>
<feature type="domain" description="HpcH/HpaI aldolase/citrate lyase" evidence="3">
    <location>
        <begin position="41"/>
        <end position="143"/>
    </location>
</feature>
<keyword evidence="1" id="KW-0479">Metal-binding</keyword>
<evidence type="ECO:0000256" key="1">
    <source>
        <dbReference type="ARBA" id="ARBA00022723"/>
    </source>
</evidence>
<dbReference type="InterPro" id="IPR040442">
    <property type="entry name" value="Pyrv_kinase-like_dom_sf"/>
</dbReference>
<dbReference type="GO" id="GO:0016829">
    <property type="term" value="F:lyase activity"/>
    <property type="evidence" value="ECO:0007669"/>
    <property type="project" value="UniProtKB-KW"/>
</dbReference>
<name>A0A2K4ZEL4_9FIRM</name>
<feature type="coiled-coil region" evidence="2">
    <location>
        <begin position="276"/>
        <end position="308"/>
    </location>
</feature>
<reference evidence="4 5" key="1">
    <citation type="submission" date="2018-01" db="EMBL/GenBank/DDBJ databases">
        <authorList>
            <person name="Gaut B.S."/>
            <person name="Morton B.R."/>
            <person name="Clegg M.T."/>
            <person name="Duvall M.R."/>
        </authorList>
    </citation>
    <scope>NUCLEOTIDE SEQUENCE [LARGE SCALE GENOMIC DNA]</scope>
    <source>
        <strain evidence="4">GP69</strain>
    </source>
</reference>
<sequence>MLKWRSYVLLFMPIEILAGRGFYCFVRGEKVTVSLKLMYITNKPEIALIAEKYGVDRIWIDLEREGKAERQKGRDSVKSDHTIEDIRKIAPLLSVSELLVRINPWNEKSQDEIDAVIAAGADMIMLPMWKNVEEVALFADAVKGRCKTSLLLETKEAEKCLNEVLERYEKRTFFFDEIHVGLNDLHISYGLTFMFELLANGTVEQICRRIEAAGIPYGFGGIAKIGEGAVPAEEVIIEHCRLHSTRAILSRAFCDSARINDPGKIDQVFRENMKKLRAFEESVQHMEADILEKNRDKLREDVEKVVAKIKSKTNG</sequence>
<dbReference type="InterPro" id="IPR005000">
    <property type="entry name" value="Aldolase/citrate-lyase_domain"/>
</dbReference>
<evidence type="ECO:0000313" key="4">
    <source>
        <dbReference type="EMBL" id="SOY28899.1"/>
    </source>
</evidence>
<accession>A0A2K4ZEL4</accession>